<keyword evidence="2" id="KW-1185">Reference proteome</keyword>
<dbReference type="AlphaFoldDB" id="A0AAD1YR78"/>
<name>A0AAD1YR78_9LAMI</name>
<protein>
    <submittedName>
        <fullName evidence="1">Uncharacterized protein</fullName>
    </submittedName>
</protein>
<dbReference type="Proteomes" id="UP000834106">
    <property type="component" value="Chromosome 2"/>
</dbReference>
<gene>
    <name evidence="1" type="ORF">FPE_LOCUS3253</name>
</gene>
<sequence>MLITSTIIISMVVQQKVQRQQSEWHGWKHRRQSDCLPECFNQKVQVNLKTIMKEDNTFFDTMDFLSPSSFKSYGSDFRISSFSSDENDLYTFDAVGCNEQTIISAGTIFPHMKRQEIARPS</sequence>
<accession>A0AAD1YR78</accession>
<evidence type="ECO:0000313" key="1">
    <source>
        <dbReference type="EMBL" id="CAI9755822.1"/>
    </source>
</evidence>
<proteinExistence type="predicted"/>
<evidence type="ECO:0000313" key="2">
    <source>
        <dbReference type="Proteomes" id="UP000834106"/>
    </source>
</evidence>
<reference evidence="1" key="1">
    <citation type="submission" date="2023-05" db="EMBL/GenBank/DDBJ databases">
        <authorList>
            <person name="Huff M."/>
        </authorList>
    </citation>
    <scope>NUCLEOTIDE SEQUENCE</scope>
</reference>
<dbReference type="EMBL" id="OU503037">
    <property type="protein sequence ID" value="CAI9755822.1"/>
    <property type="molecule type" value="Genomic_DNA"/>
</dbReference>
<organism evidence="1 2">
    <name type="scientific">Fraxinus pennsylvanica</name>
    <dbReference type="NCBI Taxonomy" id="56036"/>
    <lineage>
        <taxon>Eukaryota</taxon>
        <taxon>Viridiplantae</taxon>
        <taxon>Streptophyta</taxon>
        <taxon>Embryophyta</taxon>
        <taxon>Tracheophyta</taxon>
        <taxon>Spermatophyta</taxon>
        <taxon>Magnoliopsida</taxon>
        <taxon>eudicotyledons</taxon>
        <taxon>Gunneridae</taxon>
        <taxon>Pentapetalae</taxon>
        <taxon>asterids</taxon>
        <taxon>lamiids</taxon>
        <taxon>Lamiales</taxon>
        <taxon>Oleaceae</taxon>
        <taxon>Oleeae</taxon>
        <taxon>Fraxinus</taxon>
    </lineage>
</organism>